<sequence length="329" mass="37287">MSIKETISLTASELGYLWTGYSINEMSMWYLTAFRDQVKDEEIKELYTFALEGTKKILDGRKTLLSNESYAIPIGFSEKDIHTHAGQLYSDRFLLYYLHVGAQVGLEFHARAVAMATREDVRNYFKDCLESSTRLSDKVTTLSLNKGLYWRTPTLPAPTSPEHIQKASYLNGWFGDVRPLNSMELANLYEIIGLLIMIETLCIGFAQTTDCEEVSRICRKAADISKKLFEDLVGFIKEDNLPTPPSYSAEMTDTKDRVFSDQIMIAHVAGLFGSLLSQYGFSLGSIMKHDLLTAYTTHISRAGAFTEKVSRFMIDKEWLEKVPGVINRK</sequence>
<protein>
    <submittedName>
        <fullName evidence="1">DUF3231 family protein</fullName>
    </submittedName>
</protein>
<evidence type="ECO:0000313" key="2">
    <source>
        <dbReference type="Proteomes" id="UP001516662"/>
    </source>
</evidence>
<gene>
    <name evidence="1" type="ORF">IMZ08_06250</name>
</gene>
<dbReference type="InterPro" id="IPR021617">
    <property type="entry name" value="DUF3231"/>
</dbReference>
<accession>A0ABR9QGP1</accession>
<evidence type="ECO:0000313" key="1">
    <source>
        <dbReference type="EMBL" id="MBE4907652.1"/>
    </source>
</evidence>
<proteinExistence type="predicted"/>
<dbReference type="InterPro" id="IPR012347">
    <property type="entry name" value="Ferritin-like"/>
</dbReference>
<dbReference type="Pfam" id="PF11553">
    <property type="entry name" value="DUF3231"/>
    <property type="match status" value="2"/>
</dbReference>
<comment type="caution">
    <text evidence="1">The sequence shown here is derived from an EMBL/GenBank/DDBJ whole genome shotgun (WGS) entry which is preliminary data.</text>
</comment>
<reference evidence="1 2" key="1">
    <citation type="submission" date="2020-10" db="EMBL/GenBank/DDBJ databases">
        <title>Bacillus sp. HD4P25, an endophyte from a halophyte.</title>
        <authorList>
            <person name="Sun J.-Q."/>
        </authorList>
    </citation>
    <scope>NUCLEOTIDE SEQUENCE [LARGE SCALE GENOMIC DNA]</scope>
    <source>
        <strain evidence="1 2">YIM 93174</strain>
    </source>
</reference>
<dbReference type="EMBL" id="JADCLJ010000013">
    <property type="protein sequence ID" value="MBE4907652.1"/>
    <property type="molecule type" value="Genomic_DNA"/>
</dbReference>
<name>A0ABR9QGP1_9BACI</name>
<dbReference type="Proteomes" id="UP001516662">
    <property type="component" value="Unassembled WGS sequence"/>
</dbReference>
<keyword evidence="2" id="KW-1185">Reference proteome</keyword>
<dbReference type="Gene3D" id="1.20.1260.10">
    <property type="match status" value="2"/>
</dbReference>
<organism evidence="1 2">
    <name type="scientific">Litchfieldia luteola</name>
    <dbReference type="NCBI Taxonomy" id="682179"/>
    <lineage>
        <taxon>Bacteria</taxon>
        <taxon>Bacillati</taxon>
        <taxon>Bacillota</taxon>
        <taxon>Bacilli</taxon>
        <taxon>Bacillales</taxon>
        <taxon>Bacillaceae</taxon>
        <taxon>Litchfieldia</taxon>
    </lineage>
</organism>
<dbReference type="RefSeq" id="WP_193535132.1">
    <property type="nucleotide sequence ID" value="NZ_JADCLJ010000013.1"/>
</dbReference>